<accession>A0AAW1AMQ1</accession>
<evidence type="ECO:0000313" key="4">
    <source>
        <dbReference type="Proteomes" id="UP001474421"/>
    </source>
</evidence>
<organism evidence="3 4">
    <name type="scientific">Crotalus adamanteus</name>
    <name type="common">Eastern diamondback rattlesnake</name>
    <dbReference type="NCBI Taxonomy" id="8729"/>
    <lineage>
        <taxon>Eukaryota</taxon>
        <taxon>Metazoa</taxon>
        <taxon>Chordata</taxon>
        <taxon>Craniata</taxon>
        <taxon>Vertebrata</taxon>
        <taxon>Euteleostomi</taxon>
        <taxon>Lepidosauria</taxon>
        <taxon>Squamata</taxon>
        <taxon>Bifurcata</taxon>
        <taxon>Unidentata</taxon>
        <taxon>Episquamata</taxon>
        <taxon>Toxicofera</taxon>
        <taxon>Serpentes</taxon>
        <taxon>Colubroidea</taxon>
        <taxon>Viperidae</taxon>
        <taxon>Crotalinae</taxon>
        <taxon>Crotalus</taxon>
    </lineage>
</organism>
<feature type="compositionally biased region" description="Polar residues" evidence="1">
    <location>
        <begin position="1"/>
        <end position="12"/>
    </location>
</feature>
<feature type="region of interest" description="Disordered" evidence="1">
    <location>
        <begin position="98"/>
        <end position="131"/>
    </location>
</feature>
<evidence type="ECO:0000259" key="2">
    <source>
        <dbReference type="Pfam" id="PF15317"/>
    </source>
</evidence>
<feature type="region of interest" description="Disordered" evidence="1">
    <location>
        <begin position="1"/>
        <end position="33"/>
    </location>
</feature>
<dbReference type="PANTHER" id="PTHR14987:SF1">
    <property type="entry name" value="LBH DOMAIN-CONTAINING PROTEIN 1"/>
    <property type="match status" value="1"/>
</dbReference>
<dbReference type="InterPro" id="IPR042945">
    <property type="entry name" value="LBH_dom_prot"/>
</dbReference>
<dbReference type="AlphaFoldDB" id="A0AAW1AMQ1"/>
<keyword evidence="4" id="KW-1185">Reference proteome</keyword>
<dbReference type="GO" id="GO:0005634">
    <property type="term" value="C:nucleus"/>
    <property type="evidence" value="ECO:0007669"/>
    <property type="project" value="TreeGrafter"/>
</dbReference>
<dbReference type="PANTHER" id="PTHR14987">
    <property type="entry name" value="PROTEIN LBH-RELATED"/>
    <property type="match status" value="1"/>
</dbReference>
<feature type="domain" description="LBH" evidence="2">
    <location>
        <begin position="147"/>
        <end position="202"/>
    </location>
</feature>
<feature type="region of interest" description="Disordered" evidence="1">
    <location>
        <begin position="47"/>
        <end position="84"/>
    </location>
</feature>
<dbReference type="InterPro" id="IPR038990">
    <property type="entry name" value="LBH_dom"/>
</dbReference>
<evidence type="ECO:0000256" key="1">
    <source>
        <dbReference type="SAM" id="MobiDB-lite"/>
    </source>
</evidence>
<feature type="compositionally biased region" description="Polar residues" evidence="1">
    <location>
        <begin position="64"/>
        <end position="84"/>
    </location>
</feature>
<evidence type="ECO:0000313" key="3">
    <source>
        <dbReference type="EMBL" id="KAK9391125.1"/>
    </source>
</evidence>
<protein>
    <recommendedName>
        <fullName evidence="2">LBH domain-containing protein</fullName>
    </recommendedName>
</protein>
<gene>
    <name evidence="3" type="ORF">NXF25_018455</name>
</gene>
<dbReference type="GO" id="GO:0045893">
    <property type="term" value="P:positive regulation of DNA-templated transcription"/>
    <property type="evidence" value="ECO:0007669"/>
    <property type="project" value="TreeGrafter"/>
</dbReference>
<dbReference type="Pfam" id="PF15317">
    <property type="entry name" value="Lbh"/>
    <property type="match status" value="1"/>
</dbReference>
<dbReference type="Proteomes" id="UP001474421">
    <property type="component" value="Unassembled WGS sequence"/>
</dbReference>
<proteinExistence type="predicted"/>
<dbReference type="EMBL" id="JAOTOJ010000019">
    <property type="protein sequence ID" value="KAK9391125.1"/>
    <property type="molecule type" value="Genomic_DNA"/>
</dbReference>
<name>A0AAW1AMQ1_CROAD</name>
<comment type="caution">
    <text evidence="3">The sequence shown here is derived from an EMBL/GenBank/DDBJ whole genome shotgun (WGS) entry which is preliminary data.</text>
</comment>
<sequence length="224" mass="25119">MATNPPSSTRLASTLGRMVSRSRSQGKRNEIDLDDRYANVMEIVQKCQNPRTSAEEHGPYRSLAQDSNPMPSSQPDLNASQEMQWSLAKEDCTCSDPSLNRQDFLTPPQDLGWDLSRSPPLDTGPLCEEMTSQGHPELLDKAERLSERWPCEKTPYKEGLVFQKTRLPSIVVEPSDGESGELLWPPEGFPLMEGAEQEEFLAEEEEELEAGFASFESDVEELLV</sequence>
<reference evidence="3 4" key="1">
    <citation type="journal article" date="2024" name="Proc. Natl. Acad. Sci. U.S.A.">
        <title>The genetic regulatory architecture and epigenomic basis for age-related changes in rattlesnake venom.</title>
        <authorList>
            <person name="Hogan M.P."/>
            <person name="Holding M.L."/>
            <person name="Nystrom G.S."/>
            <person name="Colston T.J."/>
            <person name="Bartlett D.A."/>
            <person name="Mason A.J."/>
            <person name="Ellsworth S.A."/>
            <person name="Rautsaw R.M."/>
            <person name="Lawrence K.C."/>
            <person name="Strickland J.L."/>
            <person name="He B."/>
            <person name="Fraser P."/>
            <person name="Margres M.J."/>
            <person name="Gilbert D.M."/>
            <person name="Gibbs H.L."/>
            <person name="Parkinson C.L."/>
            <person name="Rokyta D.R."/>
        </authorList>
    </citation>
    <scope>NUCLEOTIDE SEQUENCE [LARGE SCALE GENOMIC DNA]</scope>
    <source>
        <strain evidence="3">DRR0105</strain>
    </source>
</reference>